<feature type="transmembrane region" description="Helical" evidence="1">
    <location>
        <begin position="81"/>
        <end position="107"/>
    </location>
</feature>
<protein>
    <submittedName>
        <fullName evidence="2">Uncharacterized protein</fullName>
    </submittedName>
</protein>
<accession>A0A7D5CHN0</accession>
<sequence>MRREAMKQVLGDTALLWPLLPIIAFIHGAGAMGLELPLIERTIFWRLHQYPAISVGIAAFIVVLMLVLLASGKNKARNARYVSVLLGAGSLASFLAFDPALGGALMMSARLLYARYDPKKLEGGAPMPVPLEGPGGLKVSVLTFIIPVCAALVATFVTCKLQTGEFLPPAPEKRFLQARHYWSATPVVSEPAGQPPRSLIVHPSLTSEQVRQSAWKQGGGWSVGEVLYELNRRGKLEGLPATDARRIQALLAPALASGVLVTPEGGSAVEHGLWGVVAEAEGPKGVRRLYLSLGAGEPTSAFAPHYQFLFEEPAEGGPVRLLEARHYFPSSSGFEGIEPPGLFLIYLVVFLILSIFVSLGLAGLANARRATT</sequence>
<evidence type="ECO:0000256" key="1">
    <source>
        <dbReference type="SAM" id="Phobius"/>
    </source>
</evidence>
<evidence type="ECO:0000313" key="2">
    <source>
        <dbReference type="EMBL" id="QKW93942.1"/>
    </source>
</evidence>
<feature type="transmembrane region" description="Helical" evidence="1">
    <location>
        <begin position="343"/>
        <end position="365"/>
    </location>
</feature>
<keyword evidence="1" id="KW-0472">Membrane</keyword>
<keyword evidence="1" id="KW-1133">Transmembrane helix</keyword>
<dbReference type="AlphaFoldDB" id="A0A7D5CHN0"/>
<feature type="transmembrane region" description="Helical" evidence="1">
    <location>
        <begin position="49"/>
        <end position="69"/>
    </location>
</feature>
<reference evidence="2" key="1">
    <citation type="journal article" date="2020" name="Molecules">
        <title>2-Hydroxysorangiadenosine: Structure and Biosynthesis of a Myxobacterial Sesquiterpene-Nucleoside.</title>
        <authorList>
            <person name="Okoth D.A."/>
            <person name="Hug J.J."/>
            <person name="Garcia R."/>
            <person name="Sproer C."/>
            <person name="Overmann J."/>
            <person name="Muller R."/>
        </authorList>
    </citation>
    <scope>NUCLEOTIDE SEQUENCE</scope>
    <source>
        <strain evidence="2">MCy10943</strain>
    </source>
</reference>
<keyword evidence="1" id="KW-0812">Transmembrane</keyword>
<organism evidence="2">
    <name type="scientific">Vitiosangium cumulatum</name>
    <dbReference type="NCBI Taxonomy" id="1867796"/>
    <lineage>
        <taxon>Bacteria</taxon>
        <taxon>Pseudomonadati</taxon>
        <taxon>Myxococcota</taxon>
        <taxon>Myxococcia</taxon>
        <taxon>Myxococcales</taxon>
        <taxon>Cystobacterineae</taxon>
        <taxon>Archangiaceae</taxon>
        <taxon>Vitiosangium</taxon>
    </lineage>
</organism>
<dbReference type="EMBL" id="MT520819">
    <property type="protein sequence ID" value="QKW93942.1"/>
    <property type="molecule type" value="Genomic_DNA"/>
</dbReference>
<proteinExistence type="predicted"/>
<name>A0A7D5CHN0_9BACT</name>